<reference evidence="2 3" key="1">
    <citation type="submission" date="2018-01" db="EMBL/GenBank/DDBJ databases">
        <authorList>
            <person name="Clerissi C."/>
        </authorList>
    </citation>
    <scope>NUCLEOTIDE SEQUENCE [LARGE SCALE GENOMIC DNA]</scope>
    <source>
        <strain evidence="2">Cupriavidus taiwanensis STM 6082</strain>
    </source>
</reference>
<dbReference type="Proteomes" id="UP000256710">
    <property type="component" value="Unassembled WGS sequence"/>
</dbReference>
<proteinExistence type="predicted"/>
<keyword evidence="3" id="KW-1185">Reference proteome</keyword>
<gene>
    <name evidence="2" type="ORF">CBM2605_A240098</name>
</gene>
<feature type="compositionally biased region" description="Low complexity" evidence="1">
    <location>
        <begin position="69"/>
        <end position="81"/>
    </location>
</feature>
<protein>
    <submittedName>
        <fullName evidence="2">Uncharacterized protein</fullName>
    </submittedName>
</protein>
<organism evidence="2 3">
    <name type="scientific">Cupriavidus neocaledonicus</name>
    <dbReference type="NCBI Taxonomy" id="1040979"/>
    <lineage>
        <taxon>Bacteria</taxon>
        <taxon>Pseudomonadati</taxon>
        <taxon>Pseudomonadota</taxon>
        <taxon>Betaproteobacteria</taxon>
        <taxon>Burkholderiales</taxon>
        <taxon>Burkholderiaceae</taxon>
        <taxon>Cupriavidus</taxon>
    </lineage>
</organism>
<feature type="region of interest" description="Disordered" evidence="1">
    <location>
        <begin position="47"/>
        <end position="88"/>
    </location>
</feature>
<name>A0ABY1V0T5_9BURK</name>
<dbReference type="EMBL" id="OFTC01000017">
    <property type="protein sequence ID" value="SOZ36096.1"/>
    <property type="molecule type" value="Genomic_DNA"/>
</dbReference>
<evidence type="ECO:0000256" key="1">
    <source>
        <dbReference type="SAM" id="MobiDB-lite"/>
    </source>
</evidence>
<comment type="caution">
    <text evidence="2">The sequence shown here is derived from an EMBL/GenBank/DDBJ whole genome shotgun (WGS) entry which is preliminary data.</text>
</comment>
<evidence type="ECO:0000313" key="2">
    <source>
        <dbReference type="EMBL" id="SOZ36096.1"/>
    </source>
</evidence>
<sequence>MGTKVNCVNGHCTVCPDGTSLLRPGLARLGHAPSARGCFGRPDRWFGHGGAGGGRWHPSGGRRPRRRAPGVVARADAGRAGQPRHAAA</sequence>
<evidence type="ECO:0000313" key="3">
    <source>
        <dbReference type="Proteomes" id="UP000256710"/>
    </source>
</evidence>
<accession>A0ABY1V0T5</accession>